<dbReference type="GO" id="GO:0004540">
    <property type="term" value="F:RNA nuclease activity"/>
    <property type="evidence" value="ECO:0007669"/>
    <property type="project" value="InterPro"/>
</dbReference>
<comment type="caution">
    <text evidence="4">The sequence shown here is derived from an EMBL/GenBank/DDBJ whole genome shotgun (WGS) entry which is preliminary data.</text>
</comment>
<sequence>SLGTSLASSLLEKRNDDAVITFDEPGLRNRALQCDKIFFTKPQAYATVNHALTVTVTRNPKRWCLPAKCVTFPAPFMDQRTLFRVPGKYKIFPIKPDGTLYMGGHPGSYFVVYNDQLTVAGILIEGYLGYRKCLYNDQISPPRTPFMTRVRTKFNEITRYPFTRVNQPGTATSESATNKYSRLNPFAKKKSAAGQGR</sequence>
<dbReference type="Proteomes" id="UP000283383">
    <property type="component" value="Unassembled WGS sequence"/>
</dbReference>
<dbReference type="SUPFAM" id="SSF53933">
    <property type="entry name" value="Microbial ribonucleases"/>
    <property type="match status" value="1"/>
</dbReference>
<reference evidence="4 5" key="1">
    <citation type="journal article" date="2018" name="BMC Genomics">
        <title>Comparative genome analyses reveal sequence features reflecting distinct modes of host-adaptation between dicot and monocot powdery mildew.</title>
        <authorList>
            <person name="Wu Y."/>
            <person name="Ma X."/>
            <person name="Pan Z."/>
            <person name="Kale S.D."/>
            <person name="Song Y."/>
            <person name="King H."/>
            <person name="Zhang Q."/>
            <person name="Presley C."/>
            <person name="Deng X."/>
            <person name="Wei C.I."/>
            <person name="Xiao S."/>
        </authorList>
    </citation>
    <scope>NUCLEOTIDE SEQUENCE [LARGE SCALE GENOMIC DNA]</scope>
    <source>
        <strain evidence="4">UMSG3</strain>
    </source>
</reference>
<feature type="region of interest" description="Disordered" evidence="3">
    <location>
        <begin position="165"/>
        <end position="197"/>
    </location>
</feature>
<evidence type="ECO:0000256" key="3">
    <source>
        <dbReference type="SAM" id="MobiDB-lite"/>
    </source>
</evidence>
<dbReference type="InterPro" id="IPR016191">
    <property type="entry name" value="Ribonuclease/ribotoxin"/>
</dbReference>
<feature type="compositionally biased region" description="Polar residues" evidence="3">
    <location>
        <begin position="165"/>
        <end position="181"/>
    </location>
</feature>
<organism evidence="4 5">
    <name type="scientific">Golovinomyces cichoracearum</name>
    <dbReference type="NCBI Taxonomy" id="62708"/>
    <lineage>
        <taxon>Eukaryota</taxon>
        <taxon>Fungi</taxon>
        <taxon>Dikarya</taxon>
        <taxon>Ascomycota</taxon>
        <taxon>Pezizomycotina</taxon>
        <taxon>Leotiomycetes</taxon>
        <taxon>Erysiphales</taxon>
        <taxon>Erysiphaceae</taxon>
        <taxon>Golovinomyces</taxon>
    </lineage>
</organism>
<feature type="non-terminal residue" evidence="4">
    <location>
        <position position="1"/>
    </location>
</feature>
<dbReference type="AlphaFoldDB" id="A0A420I8D7"/>
<evidence type="ECO:0000256" key="1">
    <source>
        <dbReference type="ARBA" id="ARBA00022722"/>
    </source>
</evidence>
<dbReference type="EMBL" id="MCBQ01011508">
    <property type="protein sequence ID" value="RKF65925.1"/>
    <property type="molecule type" value="Genomic_DNA"/>
</dbReference>
<dbReference type="GO" id="GO:0016787">
    <property type="term" value="F:hydrolase activity"/>
    <property type="evidence" value="ECO:0007669"/>
    <property type="project" value="UniProtKB-KW"/>
</dbReference>
<dbReference type="Gene3D" id="3.10.450.30">
    <property type="entry name" value="Microbial ribonucleases"/>
    <property type="match status" value="1"/>
</dbReference>
<keyword evidence="2" id="KW-0378">Hydrolase</keyword>
<proteinExistence type="predicted"/>
<evidence type="ECO:0000313" key="4">
    <source>
        <dbReference type="EMBL" id="RKF65925.1"/>
    </source>
</evidence>
<keyword evidence="1" id="KW-0540">Nuclease</keyword>
<accession>A0A420I8D7</accession>
<keyword evidence="5" id="KW-1185">Reference proteome</keyword>
<protein>
    <submittedName>
        <fullName evidence="4">Uncharacterized protein</fullName>
    </submittedName>
</protein>
<gene>
    <name evidence="4" type="ORF">GcM3_115024</name>
</gene>
<name>A0A420I8D7_9PEZI</name>
<dbReference type="GO" id="GO:0003723">
    <property type="term" value="F:RNA binding"/>
    <property type="evidence" value="ECO:0007669"/>
    <property type="project" value="InterPro"/>
</dbReference>
<evidence type="ECO:0000313" key="5">
    <source>
        <dbReference type="Proteomes" id="UP000283383"/>
    </source>
</evidence>
<evidence type="ECO:0000256" key="2">
    <source>
        <dbReference type="ARBA" id="ARBA00022801"/>
    </source>
</evidence>